<dbReference type="Proteomes" id="UP001169764">
    <property type="component" value="Unassembled WGS sequence"/>
</dbReference>
<keyword evidence="10" id="KW-0326">Glycosidase</keyword>
<reference evidence="10" key="1">
    <citation type="submission" date="2023-07" db="EMBL/GenBank/DDBJ databases">
        <authorList>
            <person name="Kim M."/>
        </authorList>
    </citation>
    <scope>NUCLEOTIDE SEQUENCE</scope>
    <source>
        <strain evidence="10">BIUV-7</strain>
    </source>
</reference>
<keyword evidence="3" id="KW-0227">DNA damage</keyword>
<feature type="region of interest" description="Disordered" evidence="8">
    <location>
        <begin position="36"/>
        <end position="55"/>
    </location>
</feature>
<evidence type="ECO:0000256" key="5">
    <source>
        <dbReference type="ARBA" id="ARBA00023004"/>
    </source>
</evidence>
<sequence>MEDRLALSALDWWEEAGVDTFVDDAPRDWLAPAAAPAAPAPVRNHPSPSAQAEAPATLPADLAAFRRFLLADGAVPGPPLARLDATGDPASGTMMILDMPEAGDRAAGRLLTGDVGELFDKMLGAMGLSRDIAYLAPLSPARSASGRLTPEAITALGALMRHHIALVRPKRLLLLGDAPARALLGLGCVEARGRTHDVTSEGGPVPAIASFHPRLLIQTPARKKAAWEDLQLFMAL</sequence>
<evidence type="ECO:0000256" key="3">
    <source>
        <dbReference type="ARBA" id="ARBA00022763"/>
    </source>
</evidence>
<dbReference type="InterPro" id="IPR051536">
    <property type="entry name" value="UDG_Type-4/5"/>
</dbReference>
<dbReference type="InterPro" id="IPR036895">
    <property type="entry name" value="Uracil-DNA_glycosylase-like_sf"/>
</dbReference>
<dbReference type="EMBL" id="JAUOTP010000005">
    <property type="protein sequence ID" value="MDO6415134.1"/>
    <property type="molecule type" value="Genomic_DNA"/>
</dbReference>
<keyword evidence="6" id="KW-0411">Iron-sulfur</keyword>
<evidence type="ECO:0000313" key="11">
    <source>
        <dbReference type="Proteomes" id="UP001169764"/>
    </source>
</evidence>
<dbReference type="SMART" id="SM00987">
    <property type="entry name" value="UreE_C"/>
    <property type="match status" value="1"/>
</dbReference>
<keyword evidence="11" id="KW-1185">Reference proteome</keyword>
<keyword evidence="4 10" id="KW-0378">Hydrolase</keyword>
<evidence type="ECO:0000256" key="4">
    <source>
        <dbReference type="ARBA" id="ARBA00022801"/>
    </source>
</evidence>
<dbReference type="SMART" id="SM00986">
    <property type="entry name" value="UDG"/>
    <property type="match status" value="1"/>
</dbReference>
<evidence type="ECO:0000256" key="1">
    <source>
        <dbReference type="ARBA" id="ARBA00022485"/>
    </source>
</evidence>
<evidence type="ECO:0000256" key="2">
    <source>
        <dbReference type="ARBA" id="ARBA00022723"/>
    </source>
</evidence>
<keyword evidence="2" id="KW-0479">Metal-binding</keyword>
<evidence type="ECO:0000256" key="8">
    <source>
        <dbReference type="SAM" id="MobiDB-lite"/>
    </source>
</evidence>
<keyword evidence="7" id="KW-0234">DNA repair</keyword>
<dbReference type="PANTHER" id="PTHR33693:SF1">
    <property type="entry name" value="TYPE-4 URACIL-DNA GLYCOSYLASE"/>
    <property type="match status" value="1"/>
</dbReference>
<evidence type="ECO:0000256" key="6">
    <source>
        <dbReference type="ARBA" id="ARBA00023014"/>
    </source>
</evidence>
<keyword evidence="5" id="KW-0408">Iron</keyword>
<dbReference type="Gene3D" id="3.40.470.10">
    <property type="entry name" value="Uracil-DNA glycosylase-like domain"/>
    <property type="match status" value="1"/>
</dbReference>
<evidence type="ECO:0000259" key="9">
    <source>
        <dbReference type="SMART" id="SM00986"/>
    </source>
</evidence>
<gene>
    <name evidence="10" type="ORF">Q4F19_12150</name>
</gene>
<dbReference type="EC" id="3.2.2.27" evidence="10"/>
<dbReference type="GO" id="GO:0004844">
    <property type="term" value="F:uracil DNA N-glycosylase activity"/>
    <property type="evidence" value="ECO:0007669"/>
    <property type="project" value="UniProtKB-EC"/>
</dbReference>
<protein>
    <submittedName>
        <fullName evidence="10">Uracil-DNA glycosylase</fullName>
        <ecNumber evidence="10">3.2.2.27</ecNumber>
    </submittedName>
</protein>
<name>A0ABT8Y9X6_9SPHN</name>
<dbReference type="InterPro" id="IPR005122">
    <property type="entry name" value="Uracil-DNA_glycosylase-like"/>
</dbReference>
<evidence type="ECO:0000313" key="10">
    <source>
        <dbReference type="EMBL" id="MDO6415134.1"/>
    </source>
</evidence>
<feature type="domain" description="Uracil-DNA glycosylase-like" evidence="9">
    <location>
        <begin position="84"/>
        <end position="231"/>
    </location>
</feature>
<dbReference type="SUPFAM" id="SSF52141">
    <property type="entry name" value="Uracil-DNA glycosylase-like"/>
    <property type="match status" value="1"/>
</dbReference>
<dbReference type="RefSeq" id="WP_303542931.1">
    <property type="nucleotide sequence ID" value="NZ_JAUOTP010000005.1"/>
</dbReference>
<organism evidence="10 11">
    <name type="scientific">Sphingomonas natans</name>
    <dbReference type="NCBI Taxonomy" id="3063330"/>
    <lineage>
        <taxon>Bacteria</taxon>
        <taxon>Pseudomonadati</taxon>
        <taxon>Pseudomonadota</taxon>
        <taxon>Alphaproteobacteria</taxon>
        <taxon>Sphingomonadales</taxon>
        <taxon>Sphingomonadaceae</taxon>
        <taxon>Sphingomonas</taxon>
    </lineage>
</organism>
<dbReference type="CDD" id="cd10030">
    <property type="entry name" value="UDG-F4_TTUDGA_SPO1dp_like"/>
    <property type="match status" value="1"/>
</dbReference>
<accession>A0ABT8Y9X6</accession>
<keyword evidence="1" id="KW-0004">4Fe-4S</keyword>
<comment type="caution">
    <text evidence="10">The sequence shown here is derived from an EMBL/GenBank/DDBJ whole genome shotgun (WGS) entry which is preliminary data.</text>
</comment>
<evidence type="ECO:0000256" key="7">
    <source>
        <dbReference type="ARBA" id="ARBA00023204"/>
    </source>
</evidence>
<proteinExistence type="predicted"/>
<dbReference type="PANTHER" id="PTHR33693">
    <property type="entry name" value="TYPE-5 URACIL-DNA GLYCOSYLASE"/>
    <property type="match status" value="1"/>
</dbReference>
<dbReference type="Pfam" id="PF03167">
    <property type="entry name" value="UDG"/>
    <property type="match status" value="1"/>
</dbReference>